<organism evidence="2 3">
    <name type="scientific">Candidatus Williamhamiltonella defendens</name>
    <dbReference type="NCBI Taxonomy" id="138072"/>
    <lineage>
        <taxon>Bacteria</taxon>
        <taxon>Pseudomonadati</taxon>
        <taxon>Pseudomonadota</taxon>
        <taxon>Gammaproteobacteria</taxon>
        <taxon>Enterobacterales</taxon>
        <taxon>Enterobacteriaceae</taxon>
        <taxon>aphid secondary symbionts</taxon>
        <taxon>Candidatus Williamhamiltonella</taxon>
    </lineage>
</organism>
<gene>
    <name evidence="2" type="ORF">BJP43_01380</name>
</gene>
<proteinExistence type="predicted"/>
<reference evidence="3" key="1">
    <citation type="submission" date="2016-10" db="EMBL/GenBank/DDBJ databases">
        <authorList>
            <person name="Chevignon G."/>
        </authorList>
    </citation>
    <scope>NUCLEOTIDE SEQUENCE [LARGE SCALE GENOMIC DNA]</scope>
    <source>
        <strain evidence="3">ZA17</strain>
    </source>
</reference>
<dbReference type="SMART" id="SM01040">
    <property type="entry name" value="Bro-N"/>
    <property type="match status" value="1"/>
</dbReference>
<feature type="domain" description="Bro-N" evidence="1">
    <location>
        <begin position="1"/>
        <end position="119"/>
    </location>
</feature>
<evidence type="ECO:0000259" key="1">
    <source>
        <dbReference type="PROSITE" id="PS51750"/>
    </source>
</evidence>
<dbReference type="Pfam" id="PF02498">
    <property type="entry name" value="Bro-N"/>
    <property type="match status" value="1"/>
</dbReference>
<evidence type="ECO:0000313" key="2">
    <source>
        <dbReference type="EMBL" id="ATW33152.1"/>
    </source>
</evidence>
<reference evidence="3" key="2">
    <citation type="submission" date="2017-11" db="EMBL/GenBank/DDBJ databases">
        <title>PacBio sequencing of new strain of the secondary endosymbiont Candidatus Hamiltonella defensa.</title>
        <authorList>
            <person name="Strand M.R."/>
            <person name="Oliver K."/>
        </authorList>
    </citation>
    <scope>NUCLEOTIDE SEQUENCE [LARGE SCALE GENOMIC DNA]</scope>
    <source>
        <strain evidence="3">ZA17</strain>
    </source>
</reference>
<dbReference type="EMBL" id="CP017613">
    <property type="protein sequence ID" value="ATW33152.1"/>
    <property type="molecule type" value="Genomic_DNA"/>
</dbReference>
<dbReference type="InterPro" id="IPR003497">
    <property type="entry name" value="BRO_N_domain"/>
</dbReference>
<dbReference type="PROSITE" id="PS51750">
    <property type="entry name" value="BRO_N"/>
    <property type="match status" value="1"/>
</dbReference>
<dbReference type="Proteomes" id="UP000229055">
    <property type="component" value="Chromosome"/>
</dbReference>
<name>A0A2D3TBG9_9ENTR</name>
<accession>A0A2D3TBG9</accession>
<dbReference type="AlphaFoldDB" id="A0A2D3TBG9"/>
<evidence type="ECO:0000313" key="3">
    <source>
        <dbReference type="Proteomes" id="UP000229055"/>
    </source>
</evidence>
<dbReference type="RefSeq" id="WP_100096078.1">
    <property type="nucleotide sequence ID" value="NZ_CP017613.1"/>
</dbReference>
<protein>
    <submittedName>
        <fullName evidence="2">Antirepressor</fullName>
    </submittedName>
</protein>
<sequence length="261" mass="30319">MKNTLIFRNTVLETIFHNGQIWFTSAELAKALQYKKADAITQIYTRNSDEFTSCMTRIIETLNLSVSNKSMIYDNLRHKTRIFSLRGAHLIAMFANTPVAKEFRKWCLDILDKAVGEPEYHPESPEVFNGNDLNNLARLVWEMSHGFRFENSWSHGIWSALRQVTGIPSPKPFQTRHIPLIAEECVRIFHLTNRFKDVVADTEKQVIRRVIRQREDADNVISEMNALLEAAAHHTEHTLASTLEKWQQRELTQFLHRGQTT</sequence>